<protein>
    <submittedName>
        <fullName evidence="2">Uncharacterized protein</fullName>
    </submittedName>
</protein>
<dbReference type="AlphaFoldDB" id="A0A0F7PG80"/>
<proteinExistence type="predicted"/>
<reference evidence="2 3" key="1">
    <citation type="journal article" date="2015" name="ISME J.">
        <title>Elemental sulfur and acetate can support life of a novel strictly anaerobic haloarchaeon.</title>
        <authorList>
            <person name="Sorokin D.Y."/>
            <person name="Kublanov I.V."/>
            <person name="Gavrilov S.N."/>
            <person name="Rojo D."/>
            <person name="Roman P."/>
            <person name="Golyshin P.N."/>
            <person name="Slepak V.Z."/>
            <person name="Smedile F."/>
            <person name="Ferrer M."/>
            <person name="Messina E."/>
            <person name="La Cono V."/>
            <person name="Yakimov M.M."/>
        </authorList>
    </citation>
    <scope>NUCLEOTIDE SEQUENCE [LARGE SCALE GENOMIC DNA]</scope>
    <source>
        <strain evidence="2 3">HSR2</strain>
    </source>
</reference>
<dbReference type="HOGENOM" id="CLU_1567079_0_0_2"/>
<gene>
    <name evidence="2" type="ORF">HLASF_1832</name>
</gene>
<evidence type="ECO:0000256" key="1">
    <source>
        <dbReference type="SAM" id="MobiDB-lite"/>
    </source>
</evidence>
<dbReference type="Proteomes" id="UP000069906">
    <property type="component" value="Chromosome"/>
</dbReference>
<dbReference type="EMBL" id="CP008874">
    <property type="protein sequence ID" value="AKH98303.1"/>
    <property type="molecule type" value="Genomic_DNA"/>
</dbReference>
<dbReference type="KEGG" id="hsu:HLASF_1832"/>
<evidence type="ECO:0000313" key="2">
    <source>
        <dbReference type="EMBL" id="AKH98303.1"/>
    </source>
</evidence>
<accession>A0A0F7PG80</accession>
<feature type="region of interest" description="Disordered" evidence="1">
    <location>
        <begin position="1"/>
        <end position="39"/>
    </location>
</feature>
<name>A0A0F7PG80_9EURY</name>
<organism evidence="2 3">
    <name type="scientific">Halanaeroarchaeum sulfurireducens</name>
    <dbReference type="NCBI Taxonomy" id="1604004"/>
    <lineage>
        <taxon>Archaea</taxon>
        <taxon>Methanobacteriati</taxon>
        <taxon>Methanobacteriota</taxon>
        <taxon>Stenosarchaea group</taxon>
        <taxon>Halobacteria</taxon>
        <taxon>Halobacteriales</taxon>
        <taxon>Halobacteriaceae</taxon>
        <taxon>Halanaeroarchaeum</taxon>
    </lineage>
</organism>
<evidence type="ECO:0000313" key="3">
    <source>
        <dbReference type="Proteomes" id="UP000069906"/>
    </source>
</evidence>
<sequence>MPEHFTWNEGRSSPRARRSASVFSGCLGSQSGKPDAPPYADRIVFETQDDSAPVSNAWFYRERLTDGATVEGLERPVYIAVFADWIDSYDDKPPEDEPSRSFEVEEGRVVPLSGHEPTNDVYIALKRRDEGPTLTFIAKEATAPSRLLFDDGLLFHTGDVERGASFELPP</sequence>
<keyword evidence="3" id="KW-1185">Reference proteome</keyword>